<sequence>MVKLRPYVEISDYRYRLIDYVGDGFVLGASFGSAFHFIRGLRNSPDGGRLAGGVRAVRTNVPRVAGRGGACLALFWAVESATCLARRRDDLWNSIAAGAATGGLFNVHRGAPAATLFALLGAASFVGLAGALWSVDLWNSRLFDHFAEVELNRGSPADPIVGSIEYRSKDHGTTDLFAMELNSEMAAKDDA</sequence>
<evidence type="ECO:0000256" key="6">
    <source>
        <dbReference type="ARBA" id="ARBA00023128"/>
    </source>
</evidence>
<dbReference type="GO" id="GO:0008320">
    <property type="term" value="F:protein transmembrane transporter activity"/>
    <property type="evidence" value="ECO:0007669"/>
    <property type="project" value="TreeGrafter"/>
</dbReference>
<keyword evidence="7 8" id="KW-0472">Membrane</keyword>
<dbReference type="Proteomes" id="UP000298652">
    <property type="component" value="Chromosome 6"/>
</dbReference>
<dbReference type="GO" id="GO:0030150">
    <property type="term" value="P:protein import into mitochondrial matrix"/>
    <property type="evidence" value="ECO:0007669"/>
    <property type="project" value="TreeGrafter"/>
</dbReference>
<evidence type="ECO:0000256" key="2">
    <source>
        <dbReference type="ARBA" id="ARBA00008444"/>
    </source>
</evidence>
<keyword evidence="3 8" id="KW-0812">Transmembrane</keyword>
<dbReference type="GO" id="GO:0005744">
    <property type="term" value="C:TIM23 mitochondrial import inner membrane translocase complex"/>
    <property type="evidence" value="ECO:0007669"/>
    <property type="project" value="TreeGrafter"/>
</dbReference>
<dbReference type="Gramene" id="TKW09972">
    <property type="protein sequence ID" value="TKW09972"/>
    <property type="gene ID" value="SEVIR_6G137600v2"/>
</dbReference>
<dbReference type="EMBL" id="CM016557">
    <property type="protein sequence ID" value="TKW09972.1"/>
    <property type="molecule type" value="Genomic_DNA"/>
</dbReference>
<keyword evidence="4" id="KW-0999">Mitochondrion inner membrane</keyword>
<evidence type="ECO:0000313" key="9">
    <source>
        <dbReference type="EMBL" id="TKW09973.1"/>
    </source>
</evidence>
<dbReference type="Gramene" id="TKW09973">
    <property type="protein sequence ID" value="TKW09973"/>
    <property type="gene ID" value="SEVIR_6G137600v2"/>
</dbReference>
<keyword evidence="5 8" id="KW-1133">Transmembrane helix</keyword>
<evidence type="ECO:0000256" key="3">
    <source>
        <dbReference type="ARBA" id="ARBA00022692"/>
    </source>
</evidence>
<evidence type="ECO:0000313" key="10">
    <source>
        <dbReference type="Proteomes" id="UP000298652"/>
    </source>
</evidence>
<dbReference type="EMBL" id="CM016557">
    <property type="protein sequence ID" value="TKW09973.1"/>
    <property type="molecule type" value="Genomic_DNA"/>
</dbReference>
<dbReference type="OMA" id="CANTPRV"/>
<name>A0A4U6U869_SETVI</name>
<reference evidence="9 10" key="1">
    <citation type="submission" date="2019-03" db="EMBL/GenBank/DDBJ databases">
        <title>WGS assembly of Setaria viridis.</title>
        <authorList>
            <person name="Huang P."/>
            <person name="Jenkins J."/>
            <person name="Grimwood J."/>
            <person name="Barry K."/>
            <person name="Healey A."/>
            <person name="Mamidi S."/>
            <person name="Sreedasyam A."/>
            <person name="Shu S."/>
            <person name="Feldman M."/>
            <person name="Wu J."/>
            <person name="Yu Y."/>
            <person name="Chen C."/>
            <person name="Johnson J."/>
            <person name="Rokhsar D."/>
            <person name="Baxter I."/>
            <person name="Schmutz J."/>
            <person name="Brutnell T."/>
            <person name="Kellogg E."/>
        </authorList>
    </citation>
    <scope>NUCLEOTIDE SEQUENCE [LARGE SCALE GENOMIC DNA]</scope>
    <source>
        <strain evidence="10">cv. A10</strain>
    </source>
</reference>
<dbReference type="PANTHER" id="PTHR10485:SF13">
    <property type="match status" value="1"/>
</dbReference>
<protein>
    <submittedName>
        <fullName evidence="9">Uncharacterized protein</fullName>
    </submittedName>
</protein>
<feature type="transmembrane region" description="Helical" evidence="8">
    <location>
        <begin position="113"/>
        <end position="135"/>
    </location>
</feature>
<accession>A0A4U6U869</accession>
<dbReference type="AlphaFoldDB" id="A0A4U6U869"/>
<comment type="subcellular location">
    <subcellularLocation>
        <location evidence="1">Mitochondrion inner membrane</location>
        <topology evidence="1">Multi-pass membrane protein</topology>
    </subcellularLocation>
</comment>
<feature type="transmembrane region" description="Helical" evidence="8">
    <location>
        <begin position="20"/>
        <end position="38"/>
    </location>
</feature>
<evidence type="ECO:0000256" key="7">
    <source>
        <dbReference type="ARBA" id="ARBA00023136"/>
    </source>
</evidence>
<evidence type="ECO:0000256" key="8">
    <source>
        <dbReference type="SAM" id="Phobius"/>
    </source>
</evidence>
<evidence type="ECO:0000256" key="1">
    <source>
        <dbReference type="ARBA" id="ARBA00004448"/>
    </source>
</evidence>
<evidence type="ECO:0000256" key="4">
    <source>
        <dbReference type="ARBA" id="ARBA00022792"/>
    </source>
</evidence>
<proteinExistence type="inferred from homology"/>
<organism evidence="9 10">
    <name type="scientific">Setaria viridis</name>
    <name type="common">Green bristlegrass</name>
    <name type="synonym">Setaria italica subsp. viridis</name>
    <dbReference type="NCBI Taxonomy" id="4556"/>
    <lineage>
        <taxon>Eukaryota</taxon>
        <taxon>Viridiplantae</taxon>
        <taxon>Streptophyta</taxon>
        <taxon>Embryophyta</taxon>
        <taxon>Tracheophyta</taxon>
        <taxon>Spermatophyta</taxon>
        <taxon>Magnoliopsida</taxon>
        <taxon>Liliopsida</taxon>
        <taxon>Poales</taxon>
        <taxon>Poaceae</taxon>
        <taxon>PACMAD clade</taxon>
        <taxon>Panicoideae</taxon>
        <taxon>Panicodae</taxon>
        <taxon>Paniceae</taxon>
        <taxon>Cenchrinae</taxon>
        <taxon>Setaria</taxon>
    </lineage>
</organism>
<gene>
    <name evidence="9" type="ORF">SEVIR_6G137600v2</name>
</gene>
<keyword evidence="6" id="KW-0496">Mitochondrion</keyword>
<keyword evidence="10" id="KW-1185">Reference proteome</keyword>
<comment type="similarity">
    <text evidence="2">Belongs to the Tim17/Tim22/Tim23 family.</text>
</comment>
<evidence type="ECO:0000256" key="5">
    <source>
        <dbReference type="ARBA" id="ARBA00022989"/>
    </source>
</evidence>
<dbReference type="Pfam" id="PF02466">
    <property type="entry name" value="Tim17"/>
    <property type="match status" value="1"/>
</dbReference>
<dbReference type="PANTHER" id="PTHR10485">
    <property type="entry name" value="MITOCHONDRIAL IMPORT INNER MEMBRANE TRANSLOCASE SUBUNIT TIM-17"/>
    <property type="match status" value="1"/>
</dbReference>